<name>A0A2A3MNA5_9PSED</name>
<dbReference type="EMBL" id="NTMR01000002">
    <property type="protein sequence ID" value="PBK06217.1"/>
    <property type="molecule type" value="Genomic_DNA"/>
</dbReference>
<evidence type="ECO:0000313" key="3">
    <source>
        <dbReference type="Proteomes" id="UP000242313"/>
    </source>
</evidence>
<keyword evidence="3" id="KW-1185">Reference proteome</keyword>
<sequence length="172" mass="18587">MARKKQADIVAPASAPAEVGADDLEVLHPDRSTTIAGRAITMREYGFIEGLKIAPLYKGIVDDISQAVTIERSPPLEEIVALLAAHADQVEQLIAIAADVEVEWVRGLDDRNGMNLMYLWWIVNAPFFLRRVFDRIKANMVKAAVDAGAMPTPSSSSTATDQKTSAATPAAK</sequence>
<dbReference type="AlphaFoldDB" id="A0A2A3MNA5"/>
<dbReference type="Pfam" id="PF20336">
    <property type="entry name" value="DUF6631"/>
    <property type="match status" value="1"/>
</dbReference>
<dbReference type="RefSeq" id="WP_096003281.1">
    <property type="nucleotide sequence ID" value="NZ_NTMR01000002.1"/>
</dbReference>
<accession>A0A2A3MNA5</accession>
<dbReference type="InterPro" id="IPR046583">
    <property type="entry name" value="DUF6631"/>
</dbReference>
<comment type="caution">
    <text evidence="2">The sequence shown here is derived from an EMBL/GenBank/DDBJ whole genome shotgun (WGS) entry which is preliminary data.</text>
</comment>
<evidence type="ECO:0000256" key="1">
    <source>
        <dbReference type="SAM" id="MobiDB-lite"/>
    </source>
</evidence>
<reference evidence="2 3" key="1">
    <citation type="submission" date="2017-09" db="EMBL/GenBank/DDBJ databases">
        <title>Pseudomonas abyssi sp. nov. isolated from Abyssopelagic Water.</title>
        <authorList>
            <person name="Wei Y."/>
        </authorList>
    </citation>
    <scope>NUCLEOTIDE SEQUENCE [LARGE SCALE GENOMIC DNA]</scope>
    <source>
        <strain evidence="2 3">MT5</strain>
    </source>
</reference>
<feature type="compositionally biased region" description="Polar residues" evidence="1">
    <location>
        <begin position="159"/>
        <end position="172"/>
    </location>
</feature>
<proteinExistence type="predicted"/>
<protein>
    <recommendedName>
        <fullName evidence="4">Tail assembly chaperone</fullName>
    </recommendedName>
</protein>
<evidence type="ECO:0000313" key="2">
    <source>
        <dbReference type="EMBL" id="PBK06217.1"/>
    </source>
</evidence>
<evidence type="ECO:0008006" key="4">
    <source>
        <dbReference type="Google" id="ProtNLM"/>
    </source>
</evidence>
<organism evidence="2 3">
    <name type="scientific">Pseudomonas abyssi</name>
    <dbReference type="NCBI Taxonomy" id="170540"/>
    <lineage>
        <taxon>Bacteria</taxon>
        <taxon>Pseudomonadati</taxon>
        <taxon>Pseudomonadota</taxon>
        <taxon>Gammaproteobacteria</taxon>
        <taxon>Pseudomonadales</taxon>
        <taxon>Pseudomonadaceae</taxon>
        <taxon>Pseudomonas</taxon>
    </lineage>
</organism>
<gene>
    <name evidence="2" type="ORF">CNQ84_02255</name>
</gene>
<dbReference type="Proteomes" id="UP000242313">
    <property type="component" value="Unassembled WGS sequence"/>
</dbReference>
<feature type="region of interest" description="Disordered" evidence="1">
    <location>
        <begin position="148"/>
        <end position="172"/>
    </location>
</feature>